<sequence>MCTFQVCKLEYPPKTANQALTCLAQVARRSALGARDAERFIEQLLISKNSKTQLALLIGTICEYHPDQVENNIETILRTFLSSNVLYGDRNSVSSLIIILYHNATKIISEVDKNI</sequence>
<evidence type="ECO:0000313" key="1">
    <source>
        <dbReference type="EMBL" id="KAG6461180.1"/>
    </source>
</evidence>
<evidence type="ECO:0000313" key="2">
    <source>
        <dbReference type="Proteomes" id="UP000791440"/>
    </source>
</evidence>
<comment type="caution">
    <text evidence="1">The sequence shown here is derived from an EMBL/GenBank/DDBJ whole genome shotgun (WGS) entry which is preliminary data.</text>
</comment>
<accession>A0A922CVL2</accession>
<dbReference type="EMBL" id="JH668727">
    <property type="protein sequence ID" value="KAG6461180.1"/>
    <property type="molecule type" value="Genomic_DNA"/>
</dbReference>
<gene>
    <name evidence="1" type="ORF">O3G_MSEX012470</name>
</gene>
<reference evidence="1" key="1">
    <citation type="journal article" date="2016" name="Insect Biochem. Mol. Biol.">
        <title>Multifaceted biological insights from a draft genome sequence of the tobacco hornworm moth, Manduca sexta.</title>
        <authorList>
            <person name="Kanost M.R."/>
            <person name="Arrese E.L."/>
            <person name="Cao X."/>
            <person name="Chen Y.R."/>
            <person name="Chellapilla S."/>
            <person name="Goldsmith M.R."/>
            <person name="Grosse-Wilde E."/>
            <person name="Heckel D.G."/>
            <person name="Herndon N."/>
            <person name="Jiang H."/>
            <person name="Papanicolaou A."/>
            <person name="Qu J."/>
            <person name="Soulages J.L."/>
            <person name="Vogel H."/>
            <person name="Walters J."/>
            <person name="Waterhouse R.M."/>
            <person name="Ahn S.J."/>
            <person name="Almeida F.C."/>
            <person name="An C."/>
            <person name="Aqrawi P."/>
            <person name="Bretschneider A."/>
            <person name="Bryant W.B."/>
            <person name="Bucks S."/>
            <person name="Chao H."/>
            <person name="Chevignon G."/>
            <person name="Christen J.M."/>
            <person name="Clarke D.F."/>
            <person name="Dittmer N.T."/>
            <person name="Ferguson L.C.F."/>
            <person name="Garavelou S."/>
            <person name="Gordon K.H.J."/>
            <person name="Gunaratna R.T."/>
            <person name="Han Y."/>
            <person name="Hauser F."/>
            <person name="He Y."/>
            <person name="Heidel-Fischer H."/>
            <person name="Hirsh A."/>
            <person name="Hu Y."/>
            <person name="Jiang H."/>
            <person name="Kalra D."/>
            <person name="Klinner C."/>
            <person name="Konig C."/>
            <person name="Kovar C."/>
            <person name="Kroll A.R."/>
            <person name="Kuwar S.S."/>
            <person name="Lee S.L."/>
            <person name="Lehman R."/>
            <person name="Li K."/>
            <person name="Li Z."/>
            <person name="Liang H."/>
            <person name="Lovelace S."/>
            <person name="Lu Z."/>
            <person name="Mansfield J.H."/>
            <person name="McCulloch K.J."/>
            <person name="Mathew T."/>
            <person name="Morton B."/>
            <person name="Muzny D.M."/>
            <person name="Neunemann D."/>
            <person name="Ongeri F."/>
            <person name="Pauchet Y."/>
            <person name="Pu L.L."/>
            <person name="Pyrousis I."/>
            <person name="Rao X.J."/>
            <person name="Redding A."/>
            <person name="Roesel C."/>
            <person name="Sanchez-Gracia A."/>
            <person name="Schaack S."/>
            <person name="Shukla A."/>
            <person name="Tetreau G."/>
            <person name="Wang Y."/>
            <person name="Xiong G.H."/>
            <person name="Traut W."/>
            <person name="Walsh T.K."/>
            <person name="Worley K.C."/>
            <person name="Wu D."/>
            <person name="Wu W."/>
            <person name="Wu Y.Q."/>
            <person name="Zhang X."/>
            <person name="Zou Z."/>
            <person name="Zucker H."/>
            <person name="Briscoe A.D."/>
            <person name="Burmester T."/>
            <person name="Clem R.J."/>
            <person name="Feyereisen R."/>
            <person name="Grimmelikhuijzen C.J.P."/>
            <person name="Hamodrakas S.J."/>
            <person name="Hansson B.S."/>
            <person name="Huguet E."/>
            <person name="Jermiin L.S."/>
            <person name="Lan Q."/>
            <person name="Lehman H.K."/>
            <person name="Lorenzen M."/>
            <person name="Merzendorfer H."/>
            <person name="Michalopoulos I."/>
            <person name="Morton D.B."/>
            <person name="Muthukrishnan S."/>
            <person name="Oakeshott J.G."/>
            <person name="Palmer W."/>
            <person name="Park Y."/>
            <person name="Passarelli A.L."/>
            <person name="Rozas J."/>
            <person name="Schwartz L.M."/>
            <person name="Smith W."/>
            <person name="Southgate A."/>
            <person name="Vilcinskas A."/>
            <person name="Vogt R."/>
            <person name="Wang P."/>
            <person name="Werren J."/>
            <person name="Yu X.Q."/>
            <person name="Zhou J.J."/>
            <person name="Brown S.J."/>
            <person name="Scherer S.E."/>
            <person name="Richards S."/>
            <person name="Blissard G.W."/>
        </authorList>
    </citation>
    <scope>NUCLEOTIDE SEQUENCE</scope>
</reference>
<organism evidence="1 2">
    <name type="scientific">Manduca sexta</name>
    <name type="common">Tobacco hawkmoth</name>
    <name type="synonym">Tobacco hornworm</name>
    <dbReference type="NCBI Taxonomy" id="7130"/>
    <lineage>
        <taxon>Eukaryota</taxon>
        <taxon>Metazoa</taxon>
        <taxon>Ecdysozoa</taxon>
        <taxon>Arthropoda</taxon>
        <taxon>Hexapoda</taxon>
        <taxon>Insecta</taxon>
        <taxon>Pterygota</taxon>
        <taxon>Neoptera</taxon>
        <taxon>Endopterygota</taxon>
        <taxon>Lepidoptera</taxon>
        <taxon>Glossata</taxon>
        <taxon>Ditrysia</taxon>
        <taxon>Bombycoidea</taxon>
        <taxon>Sphingidae</taxon>
        <taxon>Sphinginae</taxon>
        <taxon>Sphingini</taxon>
        <taxon>Manduca</taxon>
    </lineage>
</organism>
<dbReference type="AlphaFoldDB" id="A0A922CVL2"/>
<dbReference type="Proteomes" id="UP000791440">
    <property type="component" value="Unassembled WGS sequence"/>
</dbReference>
<proteinExistence type="predicted"/>
<reference evidence="1" key="2">
    <citation type="submission" date="2020-12" db="EMBL/GenBank/DDBJ databases">
        <authorList>
            <person name="Kanost M."/>
        </authorList>
    </citation>
    <scope>NUCLEOTIDE SEQUENCE</scope>
</reference>
<name>A0A922CVL2_MANSE</name>
<keyword evidence="2" id="KW-1185">Reference proteome</keyword>
<protein>
    <submittedName>
        <fullName evidence="1">Uncharacterized protein</fullName>
    </submittedName>
</protein>